<dbReference type="PANTHER" id="PTHR40733:SF1">
    <property type="entry name" value="SMALL ZINC FINGER PROTEIN HVO-2753-LIKE ZINC-BINDING POCKET DOMAIN-CONTAINING PROTEIN"/>
    <property type="match status" value="1"/>
</dbReference>
<dbReference type="InterPro" id="IPR044720">
    <property type="entry name" value="HVO_2753-like"/>
</dbReference>
<accession>A0ABT8MAG3</accession>
<dbReference type="Pfam" id="PF07754">
    <property type="entry name" value="HVO_2753_ZBP"/>
    <property type="match status" value="1"/>
</dbReference>
<sequence>MATDRCTSCNGTLAETGATQFKCPECSSVVSRCYRCREQSIAYECRKCGFRGP</sequence>
<name>A0ABT8MAG3_9EURY</name>
<gene>
    <name evidence="2" type="ORF">FGU65_08500</name>
</gene>
<dbReference type="NCBIfam" id="NF011481">
    <property type="entry name" value="PRK14890.1"/>
    <property type="match status" value="1"/>
</dbReference>
<protein>
    <submittedName>
        <fullName evidence="2">DUF1610 domain-containing protein</fullName>
    </submittedName>
</protein>
<evidence type="ECO:0000313" key="3">
    <source>
        <dbReference type="Proteomes" id="UP001168338"/>
    </source>
</evidence>
<dbReference type="EMBL" id="VCYH01000005">
    <property type="protein sequence ID" value="MDN7024926.1"/>
    <property type="molecule type" value="Genomic_DNA"/>
</dbReference>
<comment type="caution">
    <text evidence="2">The sequence shown here is derived from an EMBL/GenBank/DDBJ whole genome shotgun (WGS) entry which is preliminary data.</text>
</comment>
<proteinExistence type="predicted"/>
<dbReference type="PANTHER" id="PTHR40733">
    <property type="entry name" value="ZINC-RIBBON RNA-BINDING PROTEIN INVOLVED IN TRANSLATION-RELATED"/>
    <property type="match status" value="1"/>
</dbReference>
<dbReference type="Proteomes" id="UP001168338">
    <property type="component" value="Unassembled WGS sequence"/>
</dbReference>
<reference evidence="2" key="1">
    <citation type="submission" date="2019-05" db="EMBL/GenBank/DDBJ databases">
        <title>Methanoculleus sp. FWC-SCC1, a methanogenic archaeon isolated from deep marine cold seep.</title>
        <authorList>
            <person name="Chen Y.-W."/>
            <person name="Chen S.-C."/>
            <person name="Teng N.-H."/>
            <person name="Lai M.-C."/>
        </authorList>
    </citation>
    <scope>NUCLEOTIDE SEQUENCE</scope>
    <source>
        <strain evidence="2">FWC-SCC1</strain>
    </source>
</reference>
<evidence type="ECO:0000313" key="2">
    <source>
        <dbReference type="EMBL" id="MDN7024926.1"/>
    </source>
</evidence>
<dbReference type="InterPro" id="IPR011668">
    <property type="entry name" value="HVO_2753-like_ZBP"/>
</dbReference>
<evidence type="ECO:0000259" key="1">
    <source>
        <dbReference type="Pfam" id="PF07754"/>
    </source>
</evidence>
<feature type="domain" description="Small zinc finger protein HVO-2753-like zinc-binding pocket" evidence="1">
    <location>
        <begin position="6"/>
        <end position="49"/>
    </location>
</feature>
<organism evidence="2 3">
    <name type="scientific">Methanoculleus frigidifontis</name>
    <dbReference type="NCBI Taxonomy" id="2584085"/>
    <lineage>
        <taxon>Archaea</taxon>
        <taxon>Methanobacteriati</taxon>
        <taxon>Methanobacteriota</taxon>
        <taxon>Stenosarchaea group</taxon>
        <taxon>Methanomicrobia</taxon>
        <taxon>Methanomicrobiales</taxon>
        <taxon>Methanomicrobiaceae</taxon>
        <taxon>Methanoculleus</taxon>
    </lineage>
</organism>
<keyword evidence="3" id="KW-1185">Reference proteome</keyword>